<dbReference type="GO" id="GO:0006520">
    <property type="term" value="P:amino acid metabolic process"/>
    <property type="evidence" value="ECO:0007669"/>
    <property type="project" value="InterPro"/>
</dbReference>
<comment type="caution">
    <text evidence="12">The sequence shown here is derived from an EMBL/GenBank/DDBJ whole genome shotgun (WGS) entry which is preliminary data.</text>
</comment>
<keyword evidence="4 9" id="KW-0808">Transferase</keyword>
<evidence type="ECO:0000256" key="7">
    <source>
        <dbReference type="ARBA" id="ARBA00048859"/>
    </source>
</evidence>
<keyword evidence="5" id="KW-0665">Pyrimidine biosynthesis</keyword>
<evidence type="ECO:0000256" key="3">
    <source>
        <dbReference type="ARBA" id="ARBA00013008"/>
    </source>
</evidence>
<dbReference type="GO" id="GO:0016597">
    <property type="term" value="F:amino acid binding"/>
    <property type="evidence" value="ECO:0007669"/>
    <property type="project" value="InterPro"/>
</dbReference>
<dbReference type="InterPro" id="IPR006131">
    <property type="entry name" value="Asp_carbamoyltransf_Asp/Orn-bd"/>
</dbReference>
<reference evidence="12 13" key="1">
    <citation type="journal article" date="2016" name="Nat. Commun.">
        <title>Thousands of microbial genomes shed light on interconnected biogeochemical processes in an aquifer system.</title>
        <authorList>
            <person name="Anantharaman K."/>
            <person name="Brown C.T."/>
            <person name="Hug L.A."/>
            <person name="Sharon I."/>
            <person name="Castelle C.J."/>
            <person name="Probst A.J."/>
            <person name="Thomas B.C."/>
            <person name="Singh A."/>
            <person name="Wilkins M.J."/>
            <person name="Karaoz U."/>
            <person name="Brodie E.L."/>
            <person name="Williams K.H."/>
            <person name="Hubbard S.S."/>
            <person name="Banfield J.F."/>
        </authorList>
    </citation>
    <scope>NUCLEOTIDE SEQUENCE [LARGE SCALE GENOMIC DNA]</scope>
</reference>
<comment type="catalytic activity">
    <reaction evidence="7">
        <text>carbamoyl phosphate + L-aspartate = N-carbamoyl-L-aspartate + phosphate + H(+)</text>
        <dbReference type="Rhea" id="RHEA:20013"/>
        <dbReference type="ChEBI" id="CHEBI:15378"/>
        <dbReference type="ChEBI" id="CHEBI:29991"/>
        <dbReference type="ChEBI" id="CHEBI:32814"/>
        <dbReference type="ChEBI" id="CHEBI:43474"/>
        <dbReference type="ChEBI" id="CHEBI:58228"/>
        <dbReference type="EC" id="2.1.3.2"/>
    </reaction>
</comment>
<organism evidence="12 13">
    <name type="scientific">Candidatus Gottesmanbacteria bacterium RIFCSPHIGHO2_01_FULL_40_15</name>
    <dbReference type="NCBI Taxonomy" id="1798376"/>
    <lineage>
        <taxon>Bacteria</taxon>
        <taxon>Candidatus Gottesmaniibacteriota</taxon>
    </lineage>
</organism>
<dbReference type="AlphaFoldDB" id="A0A1F5Z200"/>
<comment type="similarity">
    <text evidence="2">Belongs to the aspartate/ornithine carbamoyltransferase superfamily. ATCase family.</text>
</comment>
<dbReference type="InterPro" id="IPR036901">
    <property type="entry name" value="Asp/Orn_carbamoylTrfase_sf"/>
</dbReference>
<dbReference type="InterPro" id="IPR002082">
    <property type="entry name" value="Asp_carbamoyltransf"/>
</dbReference>
<dbReference type="NCBIfam" id="NF002032">
    <property type="entry name" value="PRK00856.1"/>
    <property type="match status" value="1"/>
</dbReference>
<dbReference type="UniPathway" id="UPA00070">
    <property type="reaction ID" value="UER00116"/>
</dbReference>
<evidence type="ECO:0000256" key="6">
    <source>
        <dbReference type="ARBA" id="ARBA00043884"/>
    </source>
</evidence>
<protein>
    <recommendedName>
        <fullName evidence="3 8">Aspartate carbamoyltransferase</fullName>
        <ecNumber evidence="3 8">2.1.3.2</ecNumber>
    </recommendedName>
</protein>
<dbReference type="PANTHER" id="PTHR45753">
    <property type="entry name" value="ORNITHINE CARBAMOYLTRANSFERASE, MITOCHONDRIAL"/>
    <property type="match status" value="1"/>
</dbReference>
<dbReference type="InterPro" id="IPR006132">
    <property type="entry name" value="Asp/Orn_carbamoyltranf_P-bd"/>
</dbReference>
<evidence type="ECO:0000256" key="8">
    <source>
        <dbReference type="NCBIfam" id="TIGR00670"/>
    </source>
</evidence>
<evidence type="ECO:0000256" key="5">
    <source>
        <dbReference type="ARBA" id="ARBA00022975"/>
    </source>
</evidence>
<sequence>MKNSLFLKDLISSDDISSENLTVIFEKARELISLVKQKGGDNRLQGRILAALFFEPSTRTFSSFITAMQRLGGGIIPLNGMQNTSIEKGESFEHTIRVFSSYADCLVVRHPQVGMPQIAALVASVPVINAGDGIGEHPSQAVYDCFTIVSRFIGKSRLTVSLIGDLKNGRTVHSLAKLLPKTGLKINFNFVSPEVLKMPPEITGYVKSKNCPVTETDDLLSVVGKSEVLYVTRVQKERFSDLGEYEKIKNYYVVNRKVLQNSAKDTVIMHPLPIAAGEISDDLDDYPGSLYLRQQLQNGLYIRMALLDLILRDQ</sequence>
<dbReference type="GO" id="GO:0004070">
    <property type="term" value="F:aspartate carbamoyltransferase activity"/>
    <property type="evidence" value="ECO:0007669"/>
    <property type="project" value="UniProtKB-UniRule"/>
</dbReference>
<dbReference type="NCBIfam" id="TIGR00670">
    <property type="entry name" value="asp_carb_tr"/>
    <property type="match status" value="1"/>
</dbReference>
<dbReference type="PANTHER" id="PTHR45753:SF6">
    <property type="entry name" value="ASPARTATE CARBAMOYLTRANSFERASE"/>
    <property type="match status" value="1"/>
</dbReference>
<dbReference type="Gene3D" id="3.40.50.1370">
    <property type="entry name" value="Aspartate/ornithine carbamoyltransferase"/>
    <property type="match status" value="2"/>
</dbReference>
<dbReference type="EC" id="2.1.3.2" evidence="3 8"/>
<dbReference type="InterPro" id="IPR006130">
    <property type="entry name" value="Asp/Orn_carbamoylTrfase"/>
</dbReference>
<evidence type="ECO:0000256" key="1">
    <source>
        <dbReference type="ARBA" id="ARBA00004852"/>
    </source>
</evidence>
<gene>
    <name evidence="12" type="ORF">A2777_04700</name>
</gene>
<evidence type="ECO:0000256" key="9">
    <source>
        <dbReference type="RuleBase" id="RU003634"/>
    </source>
</evidence>
<dbReference type="SUPFAM" id="SSF53671">
    <property type="entry name" value="Aspartate/ornithine carbamoyltransferase"/>
    <property type="match status" value="1"/>
</dbReference>
<accession>A0A1F5Z200</accession>
<dbReference type="EMBL" id="MFJF01000016">
    <property type="protein sequence ID" value="OGG06373.1"/>
    <property type="molecule type" value="Genomic_DNA"/>
</dbReference>
<dbReference type="GO" id="GO:0006207">
    <property type="term" value="P:'de novo' pyrimidine nucleobase biosynthetic process"/>
    <property type="evidence" value="ECO:0007669"/>
    <property type="project" value="InterPro"/>
</dbReference>
<evidence type="ECO:0000313" key="13">
    <source>
        <dbReference type="Proteomes" id="UP000177354"/>
    </source>
</evidence>
<feature type="domain" description="Aspartate/ornithine carbamoyltransferase Asp/Orn-binding" evidence="10">
    <location>
        <begin position="158"/>
        <end position="309"/>
    </location>
</feature>
<feature type="domain" description="Aspartate/ornithine carbamoyltransferase carbamoyl-P binding" evidence="11">
    <location>
        <begin position="8"/>
        <end position="148"/>
    </location>
</feature>
<name>A0A1F5Z200_9BACT</name>
<evidence type="ECO:0000313" key="12">
    <source>
        <dbReference type="EMBL" id="OGG06373.1"/>
    </source>
</evidence>
<comment type="function">
    <text evidence="6">Catalyzes the condensation of carbamoyl phosphate and aspartate to form carbamoyl aspartate and inorganic phosphate, the committed step in the de novo pyrimidine nucleotide biosynthesis pathway.</text>
</comment>
<evidence type="ECO:0000256" key="2">
    <source>
        <dbReference type="ARBA" id="ARBA00008896"/>
    </source>
</evidence>
<dbReference type="GO" id="GO:0044205">
    <property type="term" value="P:'de novo' UMP biosynthetic process"/>
    <property type="evidence" value="ECO:0007669"/>
    <property type="project" value="UniProtKB-UniPathway"/>
</dbReference>
<comment type="pathway">
    <text evidence="1">Pyrimidine metabolism; UMP biosynthesis via de novo pathway; (S)-dihydroorotate from bicarbonate: step 2/3.</text>
</comment>
<dbReference type="Pfam" id="PF02729">
    <property type="entry name" value="OTCace_N"/>
    <property type="match status" value="1"/>
</dbReference>
<dbReference type="Proteomes" id="UP000177354">
    <property type="component" value="Unassembled WGS sequence"/>
</dbReference>
<dbReference type="Pfam" id="PF00185">
    <property type="entry name" value="OTCace"/>
    <property type="match status" value="1"/>
</dbReference>
<proteinExistence type="inferred from homology"/>
<dbReference type="FunFam" id="3.40.50.1370:FF:000002">
    <property type="entry name" value="Aspartate carbamoyltransferase 2"/>
    <property type="match status" value="1"/>
</dbReference>
<evidence type="ECO:0000259" key="11">
    <source>
        <dbReference type="Pfam" id="PF02729"/>
    </source>
</evidence>
<dbReference type="PRINTS" id="PR00101">
    <property type="entry name" value="ATCASE"/>
</dbReference>
<dbReference type="PRINTS" id="PR00100">
    <property type="entry name" value="AOTCASE"/>
</dbReference>
<evidence type="ECO:0000256" key="4">
    <source>
        <dbReference type="ARBA" id="ARBA00022679"/>
    </source>
</evidence>
<dbReference type="PROSITE" id="PS00097">
    <property type="entry name" value="CARBAMOYLTRANSFERASE"/>
    <property type="match status" value="1"/>
</dbReference>
<evidence type="ECO:0000259" key="10">
    <source>
        <dbReference type="Pfam" id="PF00185"/>
    </source>
</evidence>